<gene>
    <name evidence="2" type="ORF">ECPE_LOCUS8592</name>
</gene>
<evidence type="ECO:0000313" key="3">
    <source>
        <dbReference type="Proteomes" id="UP000272942"/>
    </source>
</evidence>
<evidence type="ECO:0000313" key="2">
    <source>
        <dbReference type="EMBL" id="VDP83835.1"/>
    </source>
</evidence>
<name>A0A183ANQ7_9TREM</name>
<evidence type="ECO:0000256" key="1">
    <source>
        <dbReference type="SAM" id="MobiDB-lite"/>
    </source>
</evidence>
<reference evidence="4" key="1">
    <citation type="submission" date="2016-06" db="UniProtKB">
        <authorList>
            <consortium name="WormBaseParasite"/>
        </authorList>
    </citation>
    <scope>IDENTIFICATION</scope>
</reference>
<evidence type="ECO:0000313" key="4">
    <source>
        <dbReference type="WBParaSite" id="ECPE_0000861801-mRNA-1"/>
    </source>
</evidence>
<dbReference type="WBParaSite" id="ECPE_0000861801-mRNA-1">
    <property type="protein sequence ID" value="ECPE_0000861801-mRNA-1"/>
    <property type="gene ID" value="ECPE_0000861801"/>
</dbReference>
<proteinExistence type="predicted"/>
<dbReference type="AlphaFoldDB" id="A0A183ANQ7"/>
<protein>
    <submittedName>
        <fullName evidence="2 4">Uncharacterized protein</fullName>
    </submittedName>
</protein>
<organism evidence="4">
    <name type="scientific">Echinostoma caproni</name>
    <dbReference type="NCBI Taxonomy" id="27848"/>
    <lineage>
        <taxon>Eukaryota</taxon>
        <taxon>Metazoa</taxon>
        <taxon>Spiralia</taxon>
        <taxon>Lophotrochozoa</taxon>
        <taxon>Platyhelminthes</taxon>
        <taxon>Trematoda</taxon>
        <taxon>Digenea</taxon>
        <taxon>Plagiorchiida</taxon>
        <taxon>Echinostomata</taxon>
        <taxon>Echinostomatoidea</taxon>
        <taxon>Echinostomatidae</taxon>
        <taxon>Echinostoma</taxon>
    </lineage>
</organism>
<sequence length="261" mass="28620">MTGWQAVSADAKSKVDTLSVHFSGVYRTDNGAPATSYTANPPVVIDDLRLMEDMVRSHLESLDINKSAGPDGIHPAIVKPLAGILGRPPCPLFKLSLEQGILPLNWKTVPVVAKHKEGPSASWSLCALPSVSWKKGDETSADIVHVVYYNGGVGRERDAIFDLIRKHCRNCLAIRTASTAAQNQRQVCLIGERHLSAVNRADRQGRWSGGDVVVYDEAFDDQRGIGSIVNERHRLHHLPGYPPTEPGRSNPLEENFDHLNP</sequence>
<reference evidence="2 3" key="2">
    <citation type="submission" date="2018-11" db="EMBL/GenBank/DDBJ databases">
        <authorList>
            <consortium name="Pathogen Informatics"/>
        </authorList>
    </citation>
    <scope>NUCLEOTIDE SEQUENCE [LARGE SCALE GENOMIC DNA]</scope>
    <source>
        <strain evidence="2 3">Egypt</strain>
    </source>
</reference>
<accession>A0A183ANQ7</accession>
<dbReference type="EMBL" id="UZAN01046191">
    <property type="protein sequence ID" value="VDP83835.1"/>
    <property type="molecule type" value="Genomic_DNA"/>
</dbReference>
<keyword evidence="3" id="KW-1185">Reference proteome</keyword>
<dbReference type="OrthoDB" id="6155261at2759"/>
<dbReference type="Proteomes" id="UP000272942">
    <property type="component" value="Unassembled WGS sequence"/>
</dbReference>
<feature type="region of interest" description="Disordered" evidence="1">
    <location>
        <begin position="236"/>
        <end position="261"/>
    </location>
</feature>